<keyword evidence="14" id="KW-0969">Cilium</keyword>
<feature type="region of interest" description="Disordered" evidence="10">
    <location>
        <begin position="285"/>
        <end position="324"/>
    </location>
</feature>
<feature type="compositionally biased region" description="Basic and acidic residues" evidence="10">
    <location>
        <begin position="296"/>
        <end position="308"/>
    </location>
</feature>
<evidence type="ECO:0000256" key="10">
    <source>
        <dbReference type="SAM" id="MobiDB-lite"/>
    </source>
</evidence>
<dbReference type="GO" id="GO:0009431">
    <property type="term" value="C:bacterial-type flagellum basal body, MS ring"/>
    <property type="evidence" value="ECO:0007669"/>
    <property type="project" value="InterPro"/>
</dbReference>
<keyword evidence="5 11" id="KW-0812">Transmembrane</keyword>
<dbReference type="InterPro" id="IPR000067">
    <property type="entry name" value="FlgMring_FliF"/>
</dbReference>
<feature type="domain" description="Flagellar M-ring C-terminal" evidence="13">
    <location>
        <begin position="256"/>
        <end position="425"/>
    </location>
</feature>
<reference evidence="14 15" key="1">
    <citation type="submission" date="2018-06" db="EMBL/GenBank/DDBJ databases">
        <authorList>
            <consortium name="Pathogen Informatics"/>
            <person name="Doyle S."/>
        </authorList>
    </citation>
    <scope>NUCLEOTIDE SEQUENCE [LARGE SCALE GENOMIC DNA]</scope>
    <source>
        <strain evidence="14 15">NCTC12475</strain>
    </source>
</reference>
<evidence type="ECO:0000256" key="5">
    <source>
        <dbReference type="ARBA" id="ARBA00022692"/>
    </source>
</evidence>
<comment type="subcellular location">
    <subcellularLocation>
        <location evidence="1 9">Bacterial flagellum basal body</location>
    </subcellularLocation>
    <subcellularLocation>
        <location evidence="2">Cell membrane</location>
        <topology evidence="2">Multi-pass membrane protein</topology>
    </subcellularLocation>
</comment>
<protein>
    <recommendedName>
        <fullName evidence="9">Flagellar M-ring protein</fullName>
    </recommendedName>
</protein>
<keyword evidence="4" id="KW-1003">Cell membrane</keyword>
<dbReference type="STRING" id="32024.GCA_000788295_01181"/>
<dbReference type="Proteomes" id="UP000254920">
    <property type="component" value="Unassembled WGS sequence"/>
</dbReference>
<dbReference type="InterPro" id="IPR045851">
    <property type="entry name" value="AMP-bd_C_sf"/>
</dbReference>
<evidence type="ECO:0000313" key="15">
    <source>
        <dbReference type="Proteomes" id="UP000254920"/>
    </source>
</evidence>
<dbReference type="GO" id="GO:0071973">
    <property type="term" value="P:bacterial-type flagellum-dependent cell motility"/>
    <property type="evidence" value="ECO:0007669"/>
    <property type="project" value="InterPro"/>
</dbReference>
<dbReference type="InterPro" id="IPR013556">
    <property type="entry name" value="Flag_M-ring_C"/>
</dbReference>
<gene>
    <name evidence="14" type="primary">fliF</name>
    <name evidence="14" type="ORF">NCTC12475_00761</name>
</gene>
<evidence type="ECO:0000313" key="14">
    <source>
        <dbReference type="EMBL" id="SUX10564.1"/>
    </source>
</evidence>
<organism evidence="14 15">
    <name type="scientific">Campylobacter sputorum subsp. sputorum</name>
    <dbReference type="NCBI Taxonomy" id="32024"/>
    <lineage>
        <taxon>Bacteria</taxon>
        <taxon>Pseudomonadati</taxon>
        <taxon>Campylobacterota</taxon>
        <taxon>Epsilonproteobacteria</taxon>
        <taxon>Campylobacterales</taxon>
        <taxon>Campylobacteraceae</taxon>
        <taxon>Campylobacter</taxon>
    </lineage>
</organism>
<dbReference type="GO" id="GO:0005886">
    <property type="term" value="C:plasma membrane"/>
    <property type="evidence" value="ECO:0007669"/>
    <property type="project" value="UniProtKB-SubCell"/>
</dbReference>
<dbReference type="Pfam" id="PF08345">
    <property type="entry name" value="YscJ_FliF_C"/>
    <property type="match status" value="1"/>
</dbReference>
<keyword evidence="14" id="KW-0966">Cell projection</keyword>
<feature type="domain" description="Flagellar M-ring N-terminal" evidence="12">
    <location>
        <begin position="53"/>
        <end position="222"/>
    </location>
</feature>
<sequence length="573" mass="63994">MDFKAIVNQIGKLYQNLTLRQRIVAAGSIVVVIGFLVFLSIYKSSQSSNTYDGYSVLFENISPSDSALILQQLNADKVPYKLHNESTILVPNDKVYQERIAIASLGIPKDSKVGFEIFDKQQFGATDEEQRVKYQRALEGELARTIEGLAPIEAATVHIALPKDSVFTKRQVQPSASVLLNVRQNSKLTSKQISGIKNLIAASVPNLNAENVKLVDQDGTPLGIEEGVIDDELISKQIKYKKDFESSYERKIINVLSPIVGGDNKVVAKVTIDFDFAREDSQSEVYDPNSVARSEQNIEEKREGKAPKEVGGVPGAVSNIGPVEGLEDNQKTELYTKSSATTNYEISKKITKVLGEFATIKRVSVAVVVDGKYEYKKDENGNPTKEIEYVSLPQNELTAINNIVKQAVGYNQERGDEVTVSNFQFKEPTTTKTPANTIARFYELYLSPFTALVKYLLAALVLYIFYKKIIVPFSEKMLEEQIEEYEPTKEDLGLMDIQEDTEDTLEKFKAAKQKVEEQLGLRDGNLNEEELKYDILLEKMQTIVSSKSEEIATLLQELVNNDGEIMSSISKDT</sequence>
<dbReference type="PRINTS" id="PR01009">
    <property type="entry name" value="FLGMRINGFLIF"/>
</dbReference>
<dbReference type="GO" id="GO:0003774">
    <property type="term" value="F:cytoskeletal motor activity"/>
    <property type="evidence" value="ECO:0007669"/>
    <property type="project" value="InterPro"/>
</dbReference>
<dbReference type="OrthoDB" id="9807026at2"/>
<dbReference type="NCBIfam" id="TIGR00206">
    <property type="entry name" value="fliF"/>
    <property type="match status" value="1"/>
</dbReference>
<dbReference type="InterPro" id="IPR043427">
    <property type="entry name" value="YscJ/FliF"/>
</dbReference>
<dbReference type="InterPro" id="IPR006182">
    <property type="entry name" value="FliF_N_dom"/>
</dbReference>
<dbReference type="EMBL" id="UFVD01000001">
    <property type="protein sequence ID" value="SUX10564.1"/>
    <property type="molecule type" value="Genomic_DNA"/>
</dbReference>
<keyword evidence="14" id="KW-0282">Flagellum</keyword>
<dbReference type="Gene3D" id="3.30.300.30">
    <property type="match status" value="1"/>
</dbReference>
<dbReference type="PIRSF" id="PIRSF004862">
    <property type="entry name" value="FliF"/>
    <property type="match status" value="1"/>
</dbReference>
<evidence type="ECO:0000256" key="3">
    <source>
        <dbReference type="ARBA" id="ARBA00007971"/>
    </source>
</evidence>
<evidence type="ECO:0000256" key="9">
    <source>
        <dbReference type="PIRNR" id="PIRNR004862"/>
    </source>
</evidence>
<keyword evidence="6 11" id="KW-1133">Transmembrane helix</keyword>
<dbReference type="GeneID" id="93091194"/>
<comment type="function">
    <text evidence="9">The M ring may be actively involved in energy transduction.</text>
</comment>
<accession>A0A381DIN2</accession>
<dbReference type="RefSeq" id="WP_089182957.1">
    <property type="nucleotide sequence ID" value="NZ_CP043427.1"/>
</dbReference>
<keyword evidence="8 9" id="KW-0975">Bacterial flagellum</keyword>
<feature type="transmembrane region" description="Helical" evidence="11">
    <location>
        <begin position="444"/>
        <end position="466"/>
    </location>
</feature>
<keyword evidence="7 11" id="KW-0472">Membrane</keyword>
<dbReference type="PANTHER" id="PTHR30046">
    <property type="entry name" value="FLAGELLAR M-RING PROTEIN"/>
    <property type="match status" value="1"/>
</dbReference>
<name>A0A381DIN2_9BACT</name>
<evidence type="ECO:0000256" key="6">
    <source>
        <dbReference type="ARBA" id="ARBA00022989"/>
    </source>
</evidence>
<evidence type="ECO:0000256" key="2">
    <source>
        <dbReference type="ARBA" id="ARBA00004651"/>
    </source>
</evidence>
<evidence type="ECO:0000259" key="12">
    <source>
        <dbReference type="Pfam" id="PF01514"/>
    </source>
</evidence>
<comment type="similarity">
    <text evidence="3 9">Belongs to the FliF family.</text>
</comment>
<evidence type="ECO:0000256" key="11">
    <source>
        <dbReference type="SAM" id="Phobius"/>
    </source>
</evidence>
<keyword evidence="15" id="KW-1185">Reference proteome</keyword>
<dbReference type="Pfam" id="PF01514">
    <property type="entry name" value="YscJ_FliF"/>
    <property type="match status" value="1"/>
</dbReference>
<evidence type="ECO:0000256" key="4">
    <source>
        <dbReference type="ARBA" id="ARBA00022475"/>
    </source>
</evidence>
<evidence type="ECO:0000256" key="8">
    <source>
        <dbReference type="ARBA" id="ARBA00023143"/>
    </source>
</evidence>
<dbReference type="PANTHER" id="PTHR30046:SF0">
    <property type="entry name" value="FLAGELLAR M-RING PROTEIN"/>
    <property type="match status" value="1"/>
</dbReference>
<evidence type="ECO:0000259" key="13">
    <source>
        <dbReference type="Pfam" id="PF08345"/>
    </source>
</evidence>
<dbReference type="AlphaFoldDB" id="A0A381DIN2"/>
<evidence type="ECO:0000256" key="7">
    <source>
        <dbReference type="ARBA" id="ARBA00023136"/>
    </source>
</evidence>
<proteinExistence type="inferred from homology"/>
<evidence type="ECO:0000256" key="1">
    <source>
        <dbReference type="ARBA" id="ARBA00004117"/>
    </source>
</evidence>
<feature type="transmembrane region" description="Helical" evidence="11">
    <location>
        <begin position="23"/>
        <end position="42"/>
    </location>
</feature>